<evidence type="ECO:0000313" key="1">
    <source>
        <dbReference type="EMBL" id="OMO59125.1"/>
    </source>
</evidence>
<dbReference type="InterPro" id="IPR036561">
    <property type="entry name" value="MAM33_sf"/>
</dbReference>
<dbReference type="Proteomes" id="UP000188268">
    <property type="component" value="Unassembled WGS sequence"/>
</dbReference>
<reference evidence="1 2" key="1">
    <citation type="submission" date="2013-09" db="EMBL/GenBank/DDBJ databases">
        <title>Corchorus capsularis genome sequencing.</title>
        <authorList>
            <person name="Alam M."/>
            <person name="Haque M.S."/>
            <person name="Islam M.S."/>
            <person name="Emdad E.M."/>
            <person name="Islam M.M."/>
            <person name="Ahmed B."/>
            <person name="Halim A."/>
            <person name="Hossen Q.M.M."/>
            <person name="Hossain M.Z."/>
            <person name="Ahmed R."/>
            <person name="Khan M.M."/>
            <person name="Islam R."/>
            <person name="Rashid M.M."/>
            <person name="Khan S.A."/>
            <person name="Rahman M.S."/>
            <person name="Alam M."/>
        </authorList>
    </citation>
    <scope>NUCLEOTIDE SEQUENCE [LARGE SCALE GENOMIC DNA]</scope>
    <source>
        <strain evidence="2">cv. CVL-1</strain>
        <tissue evidence="1">Whole seedling</tissue>
    </source>
</reference>
<protein>
    <submittedName>
        <fullName evidence="1">Mitochondrial glycoprotein family protein</fullName>
    </submittedName>
</protein>
<keyword evidence="2" id="KW-1185">Reference proteome</keyword>
<evidence type="ECO:0000313" key="2">
    <source>
        <dbReference type="Proteomes" id="UP000188268"/>
    </source>
</evidence>
<dbReference type="SUPFAM" id="SSF54529">
    <property type="entry name" value="Mitochondrial glycoprotein MAM33-like"/>
    <property type="match status" value="1"/>
</dbReference>
<dbReference type="PANTHER" id="PTHR10826">
    <property type="entry name" value="COMPLEMENT COMPONENT 1"/>
    <property type="match status" value="1"/>
</dbReference>
<dbReference type="GO" id="GO:0005759">
    <property type="term" value="C:mitochondrial matrix"/>
    <property type="evidence" value="ECO:0007669"/>
    <property type="project" value="InterPro"/>
</dbReference>
<dbReference type="Gene3D" id="3.10.280.10">
    <property type="entry name" value="Mitochondrial glycoprotein"/>
    <property type="match status" value="1"/>
</dbReference>
<proteinExistence type="predicted"/>
<dbReference type="STRING" id="210143.A0A1R3GM01"/>
<dbReference type="Pfam" id="PF02330">
    <property type="entry name" value="MAM33"/>
    <property type="match status" value="1"/>
</dbReference>
<dbReference type="PANTHER" id="PTHR10826:SF41">
    <property type="entry name" value="MITOCHONDRIAL GLYCOPROTEIN FAMILY PROTEIN"/>
    <property type="match status" value="1"/>
</dbReference>
<sequence length="131" mass="15254">MEDYDGNIRDQYNGERIKINIDMKNVKDEDSSIPFAVSITKRDDGHCLESECTSMADKIEIHDLTVKDYEHAEFNLSEKLKEGFLKYLEMRGIKASTSNSLHKNMMSYKSNGDEVFYVRWLKTLKKFVNGK</sequence>
<dbReference type="Gramene" id="OMO59125">
    <property type="protein sequence ID" value="OMO59125"/>
    <property type="gene ID" value="CCACVL1_25070"/>
</dbReference>
<accession>A0A1R3GM01</accession>
<name>A0A1R3GM01_COCAP</name>
<dbReference type="EMBL" id="AWWV01014033">
    <property type="protein sequence ID" value="OMO59125.1"/>
    <property type="molecule type" value="Genomic_DNA"/>
</dbReference>
<gene>
    <name evidence="1" type="ORF">CCACVL1_25070</name>
</gene>
<organism evidence="1 2">
    <name type="scientific">Corchorus capsularis</name>
    <name type="common">Jute</name>
    <dbReference type="NCBI Taxonomy" id="210143"/>
    <lineage>
        <taxon>Eukaryota</taxon>
        <taxon>Viridiplantae</taxon>
        <taxon>Streptophyta</taxon>
        <taxon>Embryophyta</taxon>
        <taxon>Tracheophyta</taxon>
        <taxon>Spermatophyta</taxon>
        <taxon>Magnoliopsida</taxon>
        <taxon>eudicotyledons</taxon>
        <taxon>Gunneridae</taxon>
        <taxon>Pentapetalae</taxon>
        <taxon>rosids</taxon>
        <taxon>malvids</taxon>
        <taxon>Malvales</taxon>
        <taxon>Malvaceae</taxon>
        <taxon>Grewioideae</taxon>
        <taxon>Apeibeae</taxon>
        <taxon>Corchorus</taxon>
    </lineage>
</organism>
<dbReference type="OrthoDB" id="278212at2759"/>
<dbReference type="InterPro" id="IPR003428">
    <property type="entry name" value="MAM33"/>
</dbReference>
<comment type="caution">
    <text evidence="1">The sequence shown here is derived from an EMBL/GenBank/DDBJ whole genome shotgun (WGS) entry which is preliminary data.</text>
</comment>
<dbReference type="AlphaFoldDB" id="A0A1R3GM01"/>